<dbReference type="Gene3D" id="2.10.260.10">
    <property type="match status" value="1"/>
</dbReference>
<evidence type="ECO:0000313" key="3">
    <source>
        <dbReference type="Proteomes" id="UP000183039"/>
    </source>
</evidence>
<dbReference type="InterPro" id="IPR037914">
    <property type="entry name" value="SpoVT-AbrB_sf"/>
</dbReference>
<feature type="domain" description="SpoVT-AbrB" evidence="1">
    <location>
        <begin position="17"/>
        <end position="62"/>
    </location>
</feature>
<dbReference type="InterPro" id="IPR007159">
    <property type="entry name" value="SpoVT-AbrB_dom"/>
</dbReference>
<sequence length="91" mass="10590">MEELKMTKRIRKSERIRKHGSTYVISLPNEVIQALSLNESDKLDFIIRDGQVSLEKSLVIKSENLLGTFSSDIDFFMDKHDQVFKKMAENK</sequence>
<comment type="caution">
    <text evidence="2">The sequence shown here is derived from an EMBL/GenBank/DDBJ whole genome shotgun (WGS) entry which is preliminary data.</text>
</comment>
<dbReference type="GO" id="GO:0003677">
    <property type="term" value="F:DNA binding"/>
    <property type="evidence" value="ECO:0007669"/>
    <property type="project" value="InterPro"/>
</dbReference>
<reference evidence="2 3" key="1">
    <citation type="submission" date="2014-12" db="EMBL/GenBank/DDBJ databases">
        <title>Draft genome sequences of 29 type strains of Enterococci.</title>
        <authorList>
            <person name="Zhong Z."/>
            <person name="Sun Z."/>
            <person name="Liu W."/>
            <person name="Zhang W."/>
            <person name="Zhang H."/>
        </authorList>
    </citation>
    <scope>NUCLEOTIDE SEQUENCE [LARGE SCALE GENOMIC DNA]</scope>
    <source>
        <strain evidence="2 3">DSM 22801</strain>
    </source>
</reference>
<dbReference type="EMBL" id="JXLC01000027">
    <property type="protein sequence ID" value="OJG87780.1"/>
    <property type="molecule type" value="Genomic_DNA"/>
</dbReference>
<proteinExistence type="predicted"/>
<evidence type="ECO:0000259" key="1">
    <source>
        <dbReference type="SMART" id="SM00966"/>
    </source>
</evidence>
<evidence type="ECO:0000313" key="2">
    <source>
        <dbReference type="EMBL" id="OJG87780.1"/>
    </source>
</evidence>
<dbReference type="Proteomes" id="UP000183039">
    <property type="component" value="Unassembled WGS sequence"/>
</dbReference>
<dbReference type="SMART" id="SM00966">
    <property type="entry name" value="SpoVT_AbrB"/>
    <property type="match status" value="1"/>
</dbReference>
<dbReference type="AlphaFoldDB" id="A0AA91G7P1"/>
<dbReference type="Pfam" id="PF04014">
    <property type="entry name" value="MazE_antitoxin"/>
    <property type="match status" value="1"/>
</dbReference>
<protein>
    <recommendedName>
        <fullName evidence="1">SpoVT-AbrB domain-containing protein</fullName>
    </recommendedName>
</protein>
<dbReference type="SUPFAM" id="SSF89447">
    <property type="entry name" value="AbrB/MazE/MraZ-like"/>
    <property type="match status" value="1"/>
</dbReference>
<gene>
    <name evidence="2" type="ORF">RV15_GL001913</name>
</gene>
<organism evidence="2 3">
    <name type="scientific">Enterococcus silesiacus</name>
    <dbReference type="NCBI Taxonomy" id="332949"/>
    <lineage>
        <taxon>Bacteria</taxon>
        <taxon>Bacillati</taxon>
        <taxon>Bacillota</taxon>
        <taxon>Bacilli</taxon>
        <taxon>Lactobacillales</taxon>
        <taxon>Enterococcaceae</taxon>
        <taxon>Enterococcus</taxon>
    </lineage>
</organism>
<name>A0AA91G7P1_9ENTE</name>
<accession>A0AA91G7P1</accession>